<dbReference type="Pfam" id="PF11376">
    <property type="entry name" value="DUF3179"/>
    <property type="match status" value="1"/>
</dbReference>
<dbReference type="AlphaFoldDB" id="A0A4R1RA80"/>
<sequence>MLDADLVIGFKQGDDVRAYPHVILDWHEIVNDNIGTVSVAVTYCPLTGTGIGWNRVIKGKETTFGVSGLLYNTNLIPYDRETNSNWSQILSECVNGPLLSQKANLIKLFETNWKTWKTIYPNSKVLSTNTGFSRTYGRSPYGDYNTNNDFFLFPVPKDIRLPSKERVLAIVDGSDAKVYRFENFTSNNIIKDSFKGKNYILVGNQNFILPFELESNTVELQFEYVYSGTEVVLKDNEGTEWNIFGEAISGPRTGQFLKSAPAFMAFWFSIPAFYITDIYSN</sequence>
<reference evidence="1 2" key="1">
    <citation type="submission" date="2019-03" db="EMBL/GenBank/DDBJ databases">
        <title>Genomic Encyclopedia of Type Strains, Phase IV (KMG-IV): sequencing the most valuable type-strain genomes for metagenomic binning, comparative biology and taxonomic classification.</title>
        <authorList>
            <person name="Goeker M."/>
        </authorList>
    </citation>
    <scope>NUCLEOTIDE SEQUENCE [LARGE SCALE GENOMIC DNA]</scope>
    <source>
        <strain evidence="1 2">DSM 18792</strain>
    </source>
</reference>
<dbReference type="InterPro" id="IPR021516">
    <property type="entry name" value="DUF3179"/>
</dbReference>
<evidence type="ECO:0000313" key="1">
    <source>
        <dbReference type="EMBL" id="TCL62653.1"/>
    </source>
</evidence>
<accession>A0A4R1RA80</accession>
<name>A0A4R1RA80_9FLAO</name>
<protein>
    <submittedName>
        <fullName evidence="1">Uncharacterized protein DUF3179</fullName>
    </submittedName>
</protein>
<gene>
    <name evidence="1" type="ORF">EV196_11250</name>
</gene>
<proteinExistence type="predicted"/>
<evidence type="ECO:0000313" key="2">
    <source>
        <dbReference type="Proteomes" id="UP000295455"/>
    </source>
</evidence>
<dbReference type="Proteomes" id="UP000295455">
    <property type="component" value="Unassembled WGS sequence"/>
</dbReference>
<comment type="caution">
    <text evidence="1">The sequence shown here is derived from an EMBL/GenBank/DDBJ whole genome shotgun (WGS) entry which is preliminary data.</text>
</comment>
<keyword evidence="2" id="KW-1185">Reference proteome</keyword>
<dbReference type="EMBL" id="SLUP01000012">
    <property type="protein sequence ID" value="TCL62653.1"/>
    <property type="molecule type" value="Genomic_DNA"/>
</dbReference>
<organism evidence="1 2">
    <name type="scientific">Mariniflexile fucanivorans</name>
    <dbReference type="NCBI Taxonomy" id="264023"/>
    <lineage>
        <taxon>Bacteria</taxon>
        <taxon>Pseudomonadati</taxon>
        <taxon>Bacteroidota</taxon>
        <taxon>Flavobacteriia</taxon>
        <taxon>Flavobacteriales</taxon>
        <taxon>Flavobacteriaceae</taxon>
        <taxon>Mariniflexile</taxon>
    </lineage>
</organism>